<accession>A0ABU8I6R9</accession>
<comment type="caution">
    <text evidence="2">The sequence shown here is derived from an EMBL/GenBank/DDBJ whole genome shotgun (WGS) entry which is preliminary data.</text>
</comment>
<dbReference type="InterPro" id="IPR041657">
    <property type="entry name" value="HTH_17"/>
</dbReference>
<evidence type="ECO:0000313" key="3">
    <source>
        <dbReference type="Proteomes" id="UP001363035"/>
    </source>
</evidence>
<proteinExistence type="predicted"/>
<dbReference type="SUPFAM" id="SSF46955">
    <property type="entry name" value="Putative DNA-binding domain"/>
    <property type="match status" value="1"/>
</dbReference>
<evidence type="ECO:0000259" key="1">
    <source>
        <dbReference type="Pfam" id="PF12728"/>
    </source>
</evidence>
<dbReference type="InterPro" id="IPR009061">
    <property type="entry name" value="DNA-bd_dom_put_sf"/>
</dbReference>
<dbReference type="Pfam" id="PF12728">
    <property type="entry name" value="HTH_17"/>
    <property type="match status" value="1"/>
</dbReference>
<evidence type="ECO:0000313" key="2">
    <source>
        <dbReference type="EMBL" id="MEI5984885.1"/>
    </source>
</evidence>
<dbReference type="RefSeq" id="WP_336557597.1">
    <property type="nucleotide sequence ID" value="NZ_JAYLLN010000016.1"/>
</dbReference>
<organism evidence="2 3">
    <name type="scientific">Sphingobacterium tenebrionis</name>
    <dbReference type="NCBI Taxonomy" id="3111775"/>
    <lineage>
        <taxon>Bacteria</taxon>
        <taxon>Pseudomonadati</taxon>
        <taxon>Bacteroidota</taxon>
        <taxon>Sphingobacteriia</taxon>
        <taxon>Sphingobacteriales</taxon>
        <taxon>Sphingobacteriaceae</taxon>
        <taxon>Sphingobacterium</taxon>
    </lineage>
</organism>
<dbReference type="EMBL" id="JAYLLN010000016">
    <property type="protein sequence ID" value="MEI5984885.1"/>
    <property type="molecule type" value="Genomic_DNA"/>
</dbReference>
<gene>
    <name evidence="2" type="ORF">VJ786_08220</name>
</gene>
<name>A0ABU8I6R9_9SPHI</name>
<protein>
    <submittedName>
        <fullName evidence="2">Helix-turn-helix domain-containing protein</fullName>
    </submittedName>
</protein>
<sequence length="110" mass="13086">MENPFLFLEKRLNHIEDLILNLDRNFGKLKLTETKSERESEYMDATEVAQLARVKLSTVYAYNTRGTIPIWSSETPIIYRRDEIIEWLANGKRLTDRLVKLMEERKLVKK</sequence>
<feature type="domain" description="Helix-turn-helix" evidence="1">
    <location>
        <begin position="42"/>
        <end position="90"/>
    </location>
</feature>
<dbReference type="Proteomes" id="UP001363035">
    <property type="component" value="Unassembled WGS sequence"/>
</dbReference>
<reference evidence="2 3" key="1">
    <citation type="submission" date="2024-01" db="EMBL/GenBank/DDBJ databases">
        <title>Sphingobacterium tenebrionis sp. nov., a novel endophyte isolated from tenebrio molitor intestines.</title>
        <authorList>
            <person name="Zhang C."/>
        </authorList>
    </citation>
    <scope>NUCLEOTIDE SEQUENCE [LARGE SCALE GENOMIC DNA]</scope>
    <source>
        <strain evidence="2 3">PU5-4</strain>
    </source>
</reference>
<keyword evidence="3" id="KW-1185">Reference proteome</keyword>